<evidence type="ECO:0000313" key="2">
    <source>
        <dbReference type="EMBL" id="RDY14169.1"/>
    </source>
</evidence>
<comment type="caution">
    <text evidence="2">The sequence shown here is derived from an EMBL/GenBank/DDBJ whole genome shotgun (WGS) entry which is preliminary data.</text>
</comment>
<organism evidence="2 3">
    <name type="scientific">Mucuna pruriens</name>
    <name type="common">Velvet bean</name>
    <name type="synonym">Dolichos pruriens</name>
    <dbReference type="NCBI Taxonomy" id="157652"/>
    <lineage>
        <taxon>Eukaryota</taxon>
        <taxon>Viridiplantae</taxon>
        <taxon>Streptophyta</taxon>
        <taxon>Embryophyta</taxon>
        <taxon>Tracheophyta</taxon>
        <taxon>Spermatophyta</taxon>
        <taxon>Magnoliopsida</taxon>
        <taxon>eudicotyledons</taxon>
        <taxon>Gunneridae</taxon>
        <taxon>Pentapetalae</taxon>
        <taxon>rosids</taxon>
        <taxon>fabids</taxon>
        <taxon>Fabales</taxon>
        <taxon>Fabaceae</taxon>
        <taxon>Papilionoideae</taxon>
        <taxon>50 kb inversion clade</taxon>
        <taxon>NPAAA clade</taxon>
        <taxon>indigoferoid/millettioid clade</taxon>
        <taxon>Phaseoleae</taxon>
        <taxon>Mucuna</taxon>
    </lineage>
</organism>
<accession>A0A371IGJ1</accession>
<keyword evidence="3" id="KW-1185">Reference proteome</keyword>
<dbReference type="OrthoDB" id="785836at2759"/>
<feature type="region of interest" description="Disordered" evidence="1">
    <location>
        <begin position="1"/>
        <end position="36"/>
    </location>
</feature>
<evidence type="ECO:0000256" key="1">
    <source>
        <dbReference type="SAM" id="MobiDB-lite"/>
    </source>
</evidence>
<name>A0A371IGJ1_MUCPR</name>
<protein>
    <submittedName>
        <fullName evidence="2">Uncharacterized protein</fullName>
    </submittedName>
</protein>
<reference evidence="2" key="1">
    <citation type="submission" date="2018-05" db="EMBL/GenBank/DDBJ databases">
        <title>Draft genome of Mucuna pruriens seed.</title>
        <authorList>
            <person name="Nnadi N.E."/>
            <person name="Vos R."/>
            <person name="Hasami M.H."/>
            <person name="Devisetty U.K."/>
            <person name="Aguiy J.C."/>
        </authorList>
    </citation>
    <scope>NUCLEOTIDE SEQUENCE [LARGE SCALE GENOMIC DNA]</scope>
    <source>
        <strain evidence="2">JCA_2017</strain>
    </source>
</reference>
<evidence type="ECO:0000313" key="3">
    <source>
        <dbReference type="Proteomes" id="UP000257109"/>
    </source>
</evidence>
<proteinExistence type="predicted"/>
<gene>
    <name evidence="2" type="ORF">CR513_00805</name>
</gene>
<sequence>MNHQQQTPVTAYPAVGQTNLAAPPPPVGYPTKDDVPAQQHVPVKTTTRVVLDCVVAVPWIVASD</sequence>
<dbReference type="AlphaFoldDB" id="A0A371IGJ1"/>
<dbReference type="EMBL" id="QJKJ01000122">
    <property type="protein sequence ID" value="RDY14169.1"/>
    <property type="molecule type" value="Genomic_DNA"/>
</dbReference>
<dbReference type="STRING" id="157652.A0A371IGJ1"/>
<dbReference type="Proteomes" id="UP000257109">
    <property type="component" value="Unassembled WGS sequence"/>
</dbReference>